<evidence type="ECO:0000313" key="1">
    <source>
        <dbReference type="EMBL" id="VCW84523.1"/>
    </source>
</evidence>
<organism evidence="1 2">
    <name type="scientific">Gulo gulo</name>
    <name type="common">Wolverine</name>
    <name type="synonym">Gluton</name>
    <dbReference type="NCBI Taxonomy" id="48420"/>
    <lineage>
        <taxon>Eukaryota</taxon>
        <taxon>Metazoa</taxon>
        <taxon>Chordata</taxon>
        <taxon>Craniata</taxon>
        <taxon>Vertebrata</taxon>
        <taxon>Euteleostomi</taxon>
        <taxon>Mammalia</taxon>
        <taxon>Eutheria</taxon>
        <taxon>Laurasiatheria</taxon>
        <taxon>Carnivora</taxon>
        <taxon>Caniformia</taxon>
        <taxon>Musteloidea</taxon>
        <taxon>Mustelidae</taxon>
        <taxon>Guloninae</taxon>
        <taxon>Gulo</taxon>
    </lineage>
</organism>
<dbReference type="Proteomes" id="UP000269945">
    <property type="component" value="Unassembled WGS sequence"/>
</dbReference>
<dbReference type="InterPro" id="IPR053708">
    <property type="entry name" value="Ribosomal_LSU_eL42"/>
</dbReference>
<evidence type="ECO:0000313" key="2">
    <source>
        <dbReference type="Proteomes" id="UP000269945"/>
    </source>
</evidence>
<sequence>MTRSRVAVVGRLRQFSRKRLKVQRRLYWGLNILSPTADLRMLTIKRCKHFEPGGDKRKGQVMQF</sequence>
<gene>
    <name evidence="1" type="ORF">BN2614_LOCUS4</name>
</gene>
<keyword evidence="2" id="KW-1185">Reference proteome</keyword>
<dbReference type="AlphaFoldDB" id="A0A9X9LSD1"/>
<dbReference type="EMBL" id="CYRY02014484">
    <property type="protein sequence ID" value="VCW84523.1"/>
    <property type="molecule type" value="Genomic_DNA"/>
</dbReference>
<comment type="caution">
    <text evidence="1">The sequence shown here is derived from an EMBL/GenBank/DDBJ whole genome shotgun (WGS) entry which is preliminary data.</text>
</comment>
<dbReference type="Gene3D" id="3.10.450.80">
    <property type="match status" value="1"/>
</dbReference>
<protein>
    <submittedName>
        <fullName evidence="1">Uncharacterized protein</fullName>
    </submittedName>
</protein>
<accession>A0A9X9LSD1</accession>
<reference evidence="1 2" key="1">
    <citation type="submission" date="2018-10" db="EMBL/GenBank/DDBJ databases">
        <authorList>
            <person name="Ekblom R."/>
            <person name="Jareborg N."/>
        </authorList>
    </citation>
    <scope>NUCLEOTIDE SEQUENCE [LARGE SCALE GENOMIC DNA]</scope>
    <source>
        <tissue evidence="1">Muscle</tissue>
    </source>
</reference>
<name>A0A9X9LSD1_GULGU</name>
<proteinExistence type="predicted"/>